<gene>
    <name evidence="1" type="ORF">OE88DRAFT_1498672</name>
</gene>
<keyword evidence="2" id="KW-1185">Reference proteome</keyword>
<accession>A0A5C3N5B5</accession>
<dbReference type="OrthoDB" id="3211970at2759"/>
<dbReference type="AlphaFoldDB" id="A0A5C3N5B5"/>
<organism evidence="1 2">
    <name type="scientific">Heliocybe sulcata</name>
    <dbReference type="NCBI Taxonomy" id="5364"/>
    <lineage>
        <taxon>Eukaryota</taxon>
        <taxon>Fungi</taxon>
        <taxon>Dikarya</taxon>
        <taxon>Basidiomycota</taxon>
        <taxon>Agaricomycotina</taxon>
        <taxon>Agaricomycetes</taxon>
        <taxon>Gloeophyllales</taxon>
        <taxon>Gloeophyllaceae</taxon>
        <taxon>Heliocybe</taxon>
    </lineage>
</organism>
<proteinExistence type="predicted"/>
<dbReference type="EMBL" id="ML213510">
    <property type="protein sequence ID" value="TFK52037.1"/>
    <property type="molecule type" value="Genomic_DNA"/>
</dbReference>
<dbReference type="Proteomes" id="UP000305948">
    <property type="component" value="Unassembled WGS sequence"/>
</dbReference>
<sequence>MLYQICSQLRASSPSTTCITRIPFTPGVGYPDYDYQEVATLQSSSAQITRAINPSLHLVAFSRSCYIDVVDWHTQECVSISTQSDDLDELWNGIVGVRFCGRHVLCIKTRSVELYALPPLPLSSSASTAPRPATSRTFPNTTFRGVSISHPHPSPSPSWTASFLAYDVLRGLFHYRVALPDPSAPRLAVSLAGVHAMTSLVRSPSVSALAAEIAGRNTGRGFVSACCLGPEGKRGMWIERTRGSTKRSVMVFSATADEGEAEIDGRAVYEIGSYDLRDDLTHCAFSEVTGRIVLGTRSGHIQVL</sequence>
<evidence type="ECO:0000313" key="1">
    <source>
        <dbReference type="EMBL" id="TFK52037.1"/>
    </source>
</evidence>
<evidence type="ECO:0008006" key="3">
    <source>
        <dbReference type="Google" id="ProtNLM"/>
    </source>
</evidence>
<reference evidence="1 2" key="1">
    <citation type="journal article" date="2019" name="Nat. Ecol. Evol.">
        <title>Megaphylogeny resolves global patterns of mushroom evolution.</title>
        <authorList>
            <person name="Varga T."/>
            <person name="Krizsan K."/>
            <person name="Foldi C."/>
            <person name="Dima B."/>
            <person name="Sanchez-Garcia M."/>
            <person name="Sanchez-Ramirez S."/>
            <person name="Szollosi G.J."/>
            <person name="Szarkandi J.G."/>
            <person name="Papp V."/>
            <person name="Albert L."/>
            <person name="Andreopoulos W."/>
            <person name="Angelini C."/>
            <person name="Antonin V."/>
            <person name="Barry K.W."/>
            <person name="Bougher N.L."/>
            <person name="Buchanan P."/>
            <person name="Buyck B."/>
            <person name="Bense V."/>
            <person name="Catcheside P."/>
            <person name="Chovatia M."/>
            <person name="Cooper J."/>
            <person name="Damon W."/>
            <person name="Desjardin D."/>
            <person name="Finy P."/>
            <person name="Geml J."/>
            <person name="Haridas S."/>
            <person name="Hughes K."/>
            <person name="Justo A."/>
            <person name="Karasinski D."/>
            <person name="Kautmanova I."/>
            <person name="Kiss B."/>
            <person name="Kocsube S."/>
            <person name="Kotiranta H."/>
            <person name="LaButti K.M."/>
            <person name="Lechner B.E."/>
            <person name="Liimatainen K."/>
            <person name="Lipzen A."/>
            <person name="Lukacs Z."/>
            <person name="Mihaltcheva S."/>
            <person name="Morgado L.N."/>
            <person name="Niskanen T."/>
            <person name="Noordeloos M.E."/>
            <person name="Ohm R.A."/>
            <person name="Ortiz-Santana B."/>
            <person name="Ovrebo C."/>
            <person name="Racz N."/>
            <person name="Riley R."/>
            <person name="Savchenko A."/>
            <person name="Shiryaev A."/>
            <person name="Soop K."/>
            <person name="Spirin V."/>
            <person name="Szebenyi C."/>
            <person name="Tomsovsky M."/>
            <person name="Tulloss R.E."/>
            <person name="Uehling J."/>
            <person name="Grigoriev I.V."/>
            <person name="Vagvolgyi C."/>
            <person name="Papp T."/>
            <person name="Martin F.M."/>
            <person name="Miettinen O."/>
            <person name="Hibbett D.S."/>
            <person name="Nagy L.G."/>
        </authorList>
    </citation>
    <scope>NUCLEOTIDE SEQUENCE [LARGE SCALE GENOMIC DNA]</scope>
    <source>
        <strain evidence="1 2">OMC1185</strain>
    </source>
</reference>
<name>A0A5C3N5B5_9AGAM</name>
<evidence type="ECO:0000313" key="2">
    <source>
        <dbReference type="Proteomes" id="UP000305948"/>
    </source>
</evidence>
<protein>
    <recommendedName>
        <fullName evidence="3">CNH domain-containing protein</fullName>
    </recommendedName>
</protein>